<evidence type="ECO:0000256" key="6">
    <source>
        <dbReference type="ARBA" id="ARBA00023014"/>
    </source>
</evidence>
<dbReference type="InterPro" id="IPR017941">
    <property type="entry name" value="Rieske_2Fe-2S"/>
</dbReference>
<dbReference type="InterPro" id="IPR005805">
    <property type="entry name" value="Rieske_Fe-S_prot_C"/>
</dbReference>
<keyword evidence="7" id="KW-1015">Disulfide bond</keyword>
<dbReference type="PROSITE" id="PS51296">
    <property type="entry name" value="RIESKE"/>
    <property type="match status" value="1"/>
</dbReference>
<dbReference type="CDD" id="cd03467">
    <property type="entry name" value="Rieske"/>
    <property type="match status" value="1"/>
</dbReference>
<comment type="caution">
    <text evidence="12">The sequence shown here is derived from an EMBL/GenBank/DDBJ whole genome shotgun (WGS) entry which is preliminary data.</text>
</comment>
<dbReference type="EMBL" id="JAGIOD010000001">
    <property type="protein sequence ID" value="MBP2382041.1"/>
    <property type="molecule type" value="Genomic_DNA"/>
</dbReference>
<protein>
    <recommendedName>
        <fullName evidence="2">Cytochrome bc1 complex Rieske iron-sulfur subunit</fullName>
    </recommendedName>
    <alternativeName>
        <fullName evidence="8">Cytochrome bc1 reductase complex subunit QcrA</fullName>
    </alternativeName>
</protein>
<evidence type="ECO:0000313" key="13">
    <source>
        <dbReference type="Proteomes" id="UP001519290"/>
    </source>
</evidence>
<evidence type="ECO:0000259" key="11">
    <source>
        <dbReference type="PROSITE" id="PS51296"/>
    </source>
</evidence>
<evidence type="ECO:0000256" key="7">
    <source>
        <dbReference type="ARBA" id="ARBA00023157"/>
    </source>
</evidence>
<feature type="domain" description="Rieske" evidence="11">
    <location>
        <begin position="45"/>
        <end position="140"/>
    </location>
</feature>
<sequence length="142" mass="14665">MERRPCLSRRLALLLPASAAGLGTLAACGPEGEGSDTPEPVRAEDGSVSLDEVPENASTLVNFGGQMPFVLLVRGSGEDIAAYSGYCTHNGCALSQVQEELDCPCHGSKFDASTGEVLAGPATRHLPEVDVVVDNGAVRRAG</sequence>
<evidence type="ECO:0000256" key="3">
    <source>
        <dbReference type="ARBA" id="ARBA00022714"/>
    </source>
</evidence>
<dbReference type="RefSeq" id="WP_209901651.1">
    <property type="nucleotide sequence ID" value="NZ_BAAAJW010000011.1"/>
</dbReference>
<comment type="cofactor">
    <cofactor evidence="9">
        <name>[2Fe-2S] cluster</name>
        <dbReference type="ChEBI" id="CHEBI:190135"/>
    </cofactor>
</comment>
<dbReference type="SUPFAM" id="SSF50022">
    <property type="entry name" value="ISP domain"/>
    <property type="match status" value="1"/>
</dbReference>
<organism evidence="12 13">
    <name type="scientific">Brachybacterium sacelli</name>
    <dbReference type="NCBI Taxonomy" id="173364"/>
    <lineage>
        <taxon>Bacteria</taxon>
        <taxon>Bacillati</taxon>
        <taxon>Actinomycetota</taxon>
        <taxon>Actinomycetes</taxon>
        <taxon>Micrococcales</taxon>
        <taxon>Dermabacteraceae</taxon>
        <taxon>Brachybacterium</taxon>
    </lineage>
</organism>
<dbReference type="Pfam" id="PF00355">
    <property type="entry name" value="Rieske"/>
    <property type="match status" value="1"/>
</dbReference>
<feature type="signal peptide" evidence="10">
    <location>
        <begin position="1"/>
        <end position="26"/>
    </location>
</feature>
<evidence type="ECO:0000256" key="8">
    <source>
        <dbReference type="ARBA" id="ARBA00029586"/>
    </source>
</evidence>
<dbReference type="Gene3D" id="2.102.10.10">
    <property type="entry name" value="Rieske [2Fe-2S] iron-sulphur domain"/>
    <property type="match status" value="1"/>
</dbReference>
<keyword evidence="5" id="KW-0408">Iron</keyword>
<keyword evidence="4" id="KW-0479">Metal-binding</keyword>
<keyword evidence="3" id="KW-0001">2Fe-2S</keyword>
<comment type="function">
    <text evidence="1">Iron-sulfur subunit of the cytochrome bc1 complex, an essential component of the respiratory electron transport chain required for ATP synthesis. The bc1 complex catalyzes the oxidation of menaquinol and the reduction of cytochrome c in the respiratory chain. The bc1 complex operates through a Q-cycle mechanism that couples electron transfer to generation of the proton gradient that drives ATP synthesis.</text>
</comment>
<dbReference type="Proteomes" id="UP001519290">
    <property type="component" value="Unassembled WGS sequence"/>
</dbReference>
<dbReference type="PANTHER" id="PTHR10134">
    <property type="entry name" value="CYTOCHROME B-C1 COMPLEX SUBUNIT RIESKE, MITOCHONDRIAL"/>
    <property type="match status" value="1"/>
</dbReference>
<evidence type="ECO:0000256" key="5">
    <source>
        <dbReference type="ARBA" id="ARBA00023004"/>
    </source>
</evidence>
<dbReference type="InterPro" id="IPR014349">
    <property type="entry name" value="Rieske_Fe-S_prot"/>
</dbReference>
<evidence type="ECO:0000256" key="4">
    <source>
        <dbReference type="ARBA" id="ARBA00022723"/>
    </source>
</evidence>
<dbReference type="InterPro" id="IPR036922">
    <property type="entry name" value="Rieske_2Fe-2S_sf"/>
</dbReference>
<evidence type="ECO:0000313" key="12">
    <source>
        <dbReference type="EMBL" id="MBP2382041.1"/>
    </source>
</evidence>
<dbReference type="PROSITE" id="PS51257">
    <property type="entry name" value="PROKAR_LIPOPROTEIN"/>
    <property type="match status" value="1"/>
</dbReference>
<keyword evidence="13" id="KW-1185">Reference proteome</keyword>
<evidence type="ECO:0000256" key="9">
    <source>
        <dbReference type="ARBA" id="ARBA00034078"/>
    </source>
</evidence>
<name>A0ABS4X0Q1_9MICO</name>
<evidence type="ECO:0000256" key="2">
    <source>
        <dbReference type="ARBA" id="ARBA00015816"/>
    </source>
</evidence>
<keyword evidence="10" id="KW-0732">Signal</keyword>
<dbReference type="PRINTS" id="PR00162">
    <property type="entry name" value="RIESKE"/>
</dbReference>
<evidence type="ECO:0000256" key="10">
    <source>
        <dbReference type="SAM" id="SignalP"/>
    </source>
</evidence>
<feature type="chain" id="PRO_5046110868" description="Cytochrome bc1 complex Rieske iron-sulfur subunit" evidence="10">
    <location>
        <begin position="27"/>
        <end position="142"/>
    </location>
</feature>
<keyword evidence="6" id="KW-0411">Iron-sulfur</keyword>
<gene>
    <name evidence="12" type="ORF">JOF43_001998</name>
</gene>
<reference evidence="12 13" key="1">
    <citation type="submission" date="2021-03" db="EMBL/GenBank/DDBJ databases">
        <title>Sequencing the genomes of 1000 actinobacteria strains.</title>
        <authorList>
            <person name="Klenk H.-P."/>
        </authorList>
    </citation>
    <scope>NUCLEOTIDE SEQUENCE [LARGE SCALE GENOMIC DNA]</scope>
    <source>
        <strain evidence="12 13">DSM 14566</strain>
    </source>
</reference>
<accession>A0ABS4X0Q1</accession>
<proteinExistence type="predicted"/>
<evidence type="ECO:0000256" key="1">
    <source>
        <dbReference type="ARBA" id="ARBA00002494"/>
    </source>
</evidence>